<name>A0AAV4SCB8_9ARAC</name>
<organism evidence="1 2">
    <name type="scientific">Caerostris darwini</name>
    <dbReference type="NCBI Taxonomy" id="1538125"/>
    <lineage>
        <taxon>Eukaryota</taxon>
        <taxon>Metazoa</taxon>
        <taxon>Ecdysozoa</taxon>
        <taxon>Arthropoda</taxon>
        <taxon>Chelicerata</taxon>
        <taxon>Arachnida</taxon>
        <taxon>Araneae</taxon>
        <taxon>Araneomorphae</taxon>
        <taxon>Entelegynae</taxon>
        <taxon>Araneoidea</taxon>
        <taxon>Araneidae</taxon>
        <taxon>Caerostris</taxon>
    </lineage>
</organism>
<reference evidence="1 2" key="1">
    <citation type="submission" date="2021-06" db="EMBL/GenBank/DDBJ databases">
        <title>Caerostris darwini draft genome.</title>
        <authorList>
            <person name="Kono N."/>
            <person name="Arakawa K."/>
        </authorList>
    </citation>
    <scope>NUCLEOTIDE SEQUENCE [LARGE SCALE GENOMIC DNA]</scope>
</reference>
<sequence length="103" mass="11305">MSHETSYKSFLVRLFRKLENTFISRQKSSASVMKTSEVSQNGGFPTDECANTAATLGIDVFCFHPYPPSTPTPSLDPSRDLFSLAGVACDDDDDDGDAQLHLR</sequence>
<proteinExistence type="predicted"/>
<accession>A0AAV4SCB8</accession>
<gene>
    <name evidence="1" type="ORF">CDAR_436601</name>
</gene>
<keyword evidence="2" id="KW-1185">Reference proteome</keyword>
<protein>
    <submittedName>
        <fullName evidence="1">Uncharacterized protein</fullName>
    </submittedName>
</protein>
<dbReference type="EMBL" id="BPLQ01007705">
    <property type="protein sequence ID" value="GIY31639.1"/>
    <property type="molecule type" value="Genomic_DNA"/>
</dbReference>
<evidence type="ECO:0000313" key="2">
    <source>
        <dbReference type="Proteomes" id="UP001054837"/>
    </source>
</evidence>
<dbReference type="AlphaFoldDB" id="A0AAV4SCB8"/>
<comment type="caution">
    <text evidence="1">The sequence shown here is derived from an EMBL/GenBank/DDBJ whole genome shotgun (WGS) entry which is preliminary data.</text>
</comment>
<evidence type="ECO:0000313" key="1">
    <source>
        <dbReference type="EMBL" id="GIY31639.1"/>
    </source>
</evidence>
<dbReference type="Proteomes" id="UP001054837">
    <property type="component" value="Unassembled WGS sequence"/>
</dbReference>